<proteinExistence type="predicted"/>
<comment type="caution">
    <text evidence="2">The sequence shown here is derived from an EMBL/GenBank/DDBJ whole genome shotgun (WGS) entry which is preliminary data.</text>
</comment>
<dbReference type="RefSeq" id="WP_200238176.1">
    <property type="nucleotide sequence ID" value="NZ_JAENGP010000015.1"/>
</dbReference>
<gene>
    <name evidence="2" type="ORF">JHL22_12795</name>
</gene>
<feature type="chain" id="PRO_5045480408" evidence="1">
    <location>
        <begin position="22"/>
        <end position="210"/>
    </location>
</feature>
<evidence type="ECO:0000313" key="2">
    <source>
        <dbReference type="EMBL" id="MBK1782091.1"/>
    </source>
</evidence>
<reference evidence="2 3" key="1">
    <citation type="submission" date="2020-12" db="EMBL/GenBank/DDBJ databases">
        <authorList>
            <person name="Lu T."/>
            <person name="Wang Q."/>
            <person name="Han X."/>
        </authorList>
    </citation>
    <scope>NUCLEOTIDE SEQUENCE [LARGE SCALE GENOMIC DNA]</scope>
    <source>
        <strain evidence="2 3">WQ 585</strain>
    </source>
</reference>
<dbReference type="InterPro" id="IPR014158">
    <property type="entry name" value="T4SS_VirB5"/>
</dbReference>
<evidence type="ECO:0000256" key="1">
    <source>
        <dbReference type="SAM" id="SignalP"/>
    </source>
</evidence>
<feature type="signal peptide" evidence="1">
    <location>
        <begin position="1"/>
        <end position="21"/>
    </location>
</feature>
<dbReference type="CDD" id="cd14262">
    <property type="entry name" value="VirB5_like"/>
    <property type="match status" value="1"/>
</dbReference>
<keyword evidence="3" id="KW-1185">Reference proteome</keyword>
<keyword evidence="1" id="KW-0732">Signal</keyword>
<dbReference type="EMBL" id="JAENGP010000015">
    <property type="protein sequence ID" value="MBK1782091.1"/>
    <property type="molecule type" value="Genomic_DNA"/>
</dbReference>
<dbReference type="Proteomes" id="UP000635316">
    <property type="component" value="Unassembled WGS sequence"/>
</dbReference>
<dbReference type="InterPro" id="IPR023220">
    <property type="entry name" value="T4SS_VirB5-domain"/>
</dbReference>
<name>A0ABS1EGG0_9BURK</name>
<evidence type="ECO:0000313" key="3">
    <source>
        <dbReference type="Proteomes" id="UP000635316"/>
    </source>
</evidence>
<dbReference type="SUPFAM" id="SSF101082">
    <property type="entry name" value="Typo IV secretion system protein TraC"/>
    <property type="match status" value="1"/>
</dbReference>
<sequence length="210" mass="23378">MKKYLYSIVIMAAMGTQASMAQGIPTIDKAAILKYGEQIVQMKKQIDNQISQITELKNQVKALTGGREMGSLLKDTVKDQIPDEWNGIYKLVNIDTSNLTDPKKFDPEANLKALAGIQKMTETAFADTKKRQVNIDGLMKELNNTTDIKAATDLQGRIAAEQATIANNQTKLDQMARMYEIQKEVNARQRTAYNQCVLANWSKGGQNSCN</sequence>
<organism evidence="2 3">
    <name type="scientific">Advenella mandrilli</name>
    <dbReference type="NCBI Taxonomy" id="2800330"/>
    <lineage>
        <taxon>Bacteria</taxon>
        <taxon>Pseudomonadati</taxon>
        <taxon>Pseudomonadota</taxon>
        <taxon>Betaproteobacteria</taxon>
        <taxon>Burkholderiales</taxon>
        <taxon>Alcaligenaceae</taxon>
    </lineage>
</organism>
<dbReference type="Pfam" id="PF07996">
    <property type="entry name" value="T4SS"/>
    <property type="match status" value="2"/>
</dbReference>
<dbReference type="Gene3D" id="1.20.58.430">
    <property type="entry name" value="Type IV secretion system, VirB5-domain"/>
    <property type="match status" value="1"/>
</dbReference>
<accession>A0ABS1EGG0</accession>
<protein>
    <submittedName>
        <fullName evidence="2">Type IV secretion system protein VirB5</fullName>
    </submittedName>
</protein>